<dbReference type="eggNOG" id="KOG3569">
    <property type="taxonomic scope" value="Eukaryota"/>
</dbReference>
<dbReference type="InterPro" id="IPR040032">
    <property type="entry name" value="DENND1A/B/C"/>
</dbReference>
<dbReference type="GO" id="GO:1901981">
    <property type="term" value="F:phosphatidylinositol phosphate binding"/>
    <property type="evidence" value="ECO:0000318"/>
    <property type="project" value="GO_Central"/>
</dbReference>
<evidence type="ECO:0000313" key="4">
    <source>
        <dbReference type="Proteomes" id="UP000009022"/>
    </source>
</evidence>
<feature type="domain" description="UDENN" evidence="2">
    <location>
        <begin position="14"/>
        <end position="353"/>
    </location>
</feature>
<dbReference type="HOGENOM" id="CLU_422956_0_0_1"/>
<dbReference type="AlphaFoldDB" id="B3RNV6"/>
<sequence length="648" mass="72970">MDCRLRRNPKRIFECFLEVARNQSDDKKNHQVVLTYPPNYDDQEILRSVPPFCFPCKTERNAGHVQHFTFTLTDGEGKYRFGFCRFPSNADVCLCIISYLPWFDNFYKILNFIGDYYWKGQVQLALDFINIIYETPVPATSIRNITFAPNDGSSPKLALEIPDPYALHSIPRHRNLTDFVCAVQPANILHLFAWQHIFIPVLPPHLIDYCCAPMPFLIGVHSSLMEDVRRRPLSEVVILNVDENKLELPDKDLNALPQELVHHLKSILKRSDAMVEDTIPRAFLDVFALLLGSYKDAIMIDFIAERLEIYNNESRTVIDDFFDTYVKSSTKLNLTMAAIKPIETSAPRDRNLKKLDSRGARPVIELLSSDVDPIPEYKFGTTDINASRETMKSTTSVDKLIDLDDNNQADQVATSGALRPPPNTTDNENLIAEFDEYVVIDSPSSLQKNYNRSVPNFMELRYGSSALADRQDVDSINIAEMASEAAHSRRQRDSHKERISVKIYEPGSIATSKELHPLPLRNPPPIPSKKPPVTAQNSISVRPRPKASTARQQYISYDDTRRNTTALDDLDSRIVKRRQITSLPAASDIPAPLHMMSALPFGVNANPAAIYKRASMATTPASSVLKPTIANNTTATPEVSAVLLVDVS</sequence>
<dbReference type="KEGG" id="tad:TRIADDRAFT_53305"/>
<proteinExistence type="predicted"/>
<dbReference type="GO" id="GO:0005829">
    <property type="term" value="C:cytosol"/>
    <property type="evidence" value="ECO:0000318"/>
    <property type="project" value="GO_Central"/>
</dbReference>
<dbReference type="PhylomeDB" id="B3RNV6"/>
<dbReference type="PANTHER" id="PTHR13196">
    <property type="entry name" value="DENN DOMAIN-CONTAINING"/>
    <property type="match status" value="1"/>
</dbReference>
<dbReference type="InterPro" id="IPR043153">
    <property type="entry name" value="DENN_C"/>
</dbReference>
<dbReference type="Proteomes" id="UP000009022">
    <property type="component" value="Unassembled WGS sequence"/>
</dbReference>
<dbReference type="Gene3D" id="3.40.50.11500">
    <property type="match status" value="1"/>
</dbReference>
<dbReference type="InterPro" id="IPR005113">
    <property type="entry name" value="uDENN_dom"/>
</dbReference>
<dbReference type="RefSeq" id="XP_002109913.1">
    <property type="nucleotide sequence ID" value="XM_002109877.1"/>
</dbReference>
<dbReference type="InParanoid" id="B3RNV6"/>
<dbReference type="SMART" id="SM00799">
    <property type="entry name" value="DENN"/>
    <property type="match status" value="1"/>
</dbReference>
<dbReference type="GO" id="GO:0032456">
    <property type="term" value="P:endocytic recycling"/>
    <property type="evidence" value="ECO:0000318"/>
    <property type="project" value="GO_Central"/>
</dbReference>
<keyword evidence="4" id="KW-1185">Reference proteome</keyword>
<dbReference type="GeneID" id="6750578"/>
<dbReference type="FunFam" id="3.30.450.200:FF:000003">
    <property type="entry name" value="DENN domain containing 1A"/>
    <property type="match status" value="1"/>
</dbReference>
<accession>B3RNV6</accession>
<dbReference type="STRING" id="10228.B3RNV6"/>
<organism evidence="3 4">
    <name type="scientific">Trichoplax adhaerens</name>
    <name type="common">Trichoplax reptans</name>
    <dbReference type="NCBI Taxonomy" id="10228"/>
    <lineage>
        <taxon>Eukaryota</taxon>
        <taxon>Metazoa</taxon>
        <taxon>Placozoa</taxon>
        <taxon>Uniplacotomia</taxon>
        <taxon>Trichoplacea</taxon>
        <taxon>Trichoplacidae</taxon>
        <taxon>Trichoplax</taxon>
    </lineage>
</organism>
<dbReference type="CTD" id="6750578"/>
<reference evidence="3 4" key="1">
    <citation type="journal article" date="2008" name="Nature">
        <title>The Trichoplax genome and the nature of placozoans.</title>
        <authorList>
            <person name="Srivastava M."/>
            <person name="Begovic E."/>
            <person name="Chapman J."/>
            <person name="Putnam N.H."/>
            <person name="Hellsten U."/>
            <person name="Kawashima T."/>
            <person name="Kuo A."/>
            <person name="Mitros T."/>
            <person name="Salamov A."/>
            <person name="Carpenter M.L."/>
            <person name="Signorovitch A.Y."/>
            <person name="Moreno M.A."/>
            <person name="Kamm K."/>
            <person name="Grimwood J."/>
            <person name="Schmutz J."/>
            <person name="Shapiro H."/>
            <person name="Grigoriev I.V."/>
            <person name="Buss L.W."/>
            <person name="Schierwater B."/>
            <person name="Dellaporta S.L."/>
            <person name="Rokhsar D.S."/>
        </authorList>
    </citation>
    <scope>NUCLEOTIDE SEQUENCE [LARGE SCALE GENOMIC DNA]</scope>
    <source>
        <strain evidence="3 4">Grell-BS-1999</strain>
    </source>
</reference>
<evidence type="ECO:0000259" key="2">
    <source>
        <dbReference type="PROSITE" id="PS50211"/>
    </source>
</evidence>
<protein>
    <recommendedName>
        <fullName evidence="2">UDENN domain-containing protein</fullName>
    </recommendedName>
</protein>
<dbReference type="GO" id="GO:0005085">
    <property type="term" value="F:guanyl-nucleotide exchange factor activity"/>
    <property type="evidence" value="ECO:0007669"/>
    <property type="project" value="InterPro"/>
</dbReference>
<dbReference type="SMART" id="SM00800">
    <property type="entry name" value="uDENN"/>
    <property type="match status" value="1"/>
</dbReference>
<dbReference type="FunFam" id="3.40.50.11500:FF:000004">
    <property type="entry name" value="DENN domain-containing protein 2C isoform X1"/>
    <property type="match status" value="1"/>
</dbReference>
<dbReference type="Gene3D" id="3.30.450.200">
    <property type="match status" value="1"/>
</dbReference>
<feature type="compositionally biased region" description="Pro residues" evidence="1">
    <location>
        <begin position="520"/>
        <end position="530"/>
    </location>
</feature>
<dbReference type="PANTHER" id="PTHR13196:SF14">
    <property type="entry name" value="UDENN DOMAIN-CONTAINING PROTEIN"/>
    <property type="match status" value="1"/>
</dbReference>
<dbReference type="Pfam" id="PF02141">
    <property type="entry name" value="DENN"/>
    <property type="match status" value="1"/>
</dbReference>
<evidence type="ECO:0000313" key="3">
    <source>
        <dbReference type="EMBL" id="EDV28079.1"/>
    </source>
</evidence>
<name>B3RNV6_TRIAD</name>
<gene>
    <name evidence="3" type="ORF">TRIADDRAFT_53305</name>
</gene>
<dbReference type="InterPro" id="IPR037516">
    <property type="entry name" value="Tripartite_DENN"/>
</dbReference>
<feature type="region of interest" description="Disordered" evidence="1">
    <location>
        <begin position="512"/>
        <end position="550"/>
    </location>
</feature>
<dbReference type="InterPro" id="IPR001194">
    <property type="entry name" value="cDENN_dom"/>
</dbReference>
<dbReference type="PROSITE" id="PS50211">
    <property type="entry name" value="DENN"/>
    <property type="match status" value="1"/>
</dbReference>
<dbReference type="EMBL" id="DS985242">
    <property type="protein sequence ID" value="EDV28079.1"/>
    <property type="molecule type" value="Genomic_DNA"/>
</dbReference>
<dbReference type="OrthoDB" id="206724at2759"/>
<dbReference type="Pfam" id="PF03456">
    <property type="entry name" value="uDENN"/>
    <property type="match status" value="1"/>
</dbReference>
<evidence type="ECO:0000256" key="1">
    <source>
        <dbReference type="SAM" id="MobiDB-lite"/>
    </source>
</evidence>
<dbReference type="GO" id="GO:0006897">
    <property type="term" value="P:endocytosis"/>
    <property type="evidence" value="ECO:0000318"/>
    <property type="project" value="GO_Central"/>
</dbReference>